<name>A0A139PTL1_STRMT</name>
<dbReference type="Proteomes" id="UP000070458">
    <property type="component" value="Unassembled WGS sequence"/>
</dbReference>
<keyword evidence="1" id="KW-0472">Membrane</keyword>
<feature type="transmembrane region" description="Helical" evidence="1">
    <location>
        <begin position="141"/>
        <end position="162"/>
    </location>
</feature>
<dbReference type="AlphaFoldDB" id="A0A139PTL1"/>
<organism evidence="2 3">
    <name type="scientific">Streptococcus mitis</name>
    <dbReference type="NCBI Taxonomy" id="28037"/>
    <lineage>
        <taxon>Bacteria</taxon>
        <taxon>Bacillati</taxon>
        <taxon>Bacillota</taxon>
        <taxon>Bacilli</taxon>
        <taxon>Lactobacillales</taxon>
        <taxon>Streptococcaceae</taxon>
        <taxon>Streptococcus</taxon>
        <taxon>Streptococcus mitis group</taxon>
    </lineage>
</organism>
<sequence>MTTFGNVEGTGVFSVTLTGSDTFAVRLSAFFGSVPFTFSTSSGIPSLSSSVSVTSGSPSPSVSRWIVTRTVTSFSSVTSCLPFSVNFSTTLVTLTGMSIVRSSSLPQSFTVGVPSSSPLSLTFRPFTVPSDVFVTIVEPSLFGVTTFVGITGVFSFTFSGFVTTTSKSFSAFGFVPFLSSTVSGIPSLSSSKSSISGVPSPSVSRWIVTGTFTVVSFPLFVTLTGIKILRSSSSVFQLSTVGVPSRFPSLLTFKPFTVPSGLSVIIVEFGIFGVTTVVGVTGLFSLTFSGFATIAVRLSGTFGFVLFLFSTSSGIPSLSSSESKTSGVPSPSVSLNTFTTTFFLTGSLSAAFVTVTSIVTLRSSSSSPQFPIVGFPVTFPSLFTVNPFTVGAVIVLFGLFGVTTTSLVYSAFSFASAGVPTVKSNAVTTFGSVPLFFSSSSEIPSLSSSKSSTSGVPSLSVSRWIVTGTCTVTSSFGIPSFSLVILTGIVILRSSSPPFQLSTVGVPSNSPLSFTFNSFTGSDGSIVASDLFGVTTFGKGVGTGVFSFTLAGVVTIPVKPFATFGSVPFLFSSSSEIPSLSSSGSVTSGVPSPSVSRWIVTGTITLASSEPFLTFTGIVISRSSSPSPQESTFGVPVKLPSLPTVNPFIAVGVSIVEPALFGVTTPGSVTCAFSVTVDGFTVPVKPYDVGLSGLSKTFGSVPFFFSSVSGIPSLSSSGSVVSGFPSPSVSRRIVTGTLTVISSVPFVTLTGIVIARFSSSLPQFSTFGVPVNLPSPLTVNPFTSSSVAIVEPSLFGVTTFLDSTACFSITSFGFATSAVKFVGTLMFTLTLSVVLSGYSTTTTAETVCPPWLVSGVVNQRYFVPSGKSCLFLILSAASGVEFLGTVLFIPTGLYLSFCPLTTISIVFSALLSFLS</sequence>
<evidence type="ECO:0000256" key="1">
    <source>
        <dbReference type="SAM" id="Phobius"/>
    </source>
</evidence>
<feature type="transmembrane region" description="Helical" evidence="1">
    <location>
        <begin position="206"/>
        <end position="229"/>
    </location>
</feature>
<evidence type="ECO:0000313" key="3">
    <source>
        <dbReference type="Proteomes" id="UP000070458"/>
    </source>
</evidence>
<feature type="transmembrane region" description="Helical" evidence="1">
    <location>
        <begin position="168"/>
        <end position="185"/>
    </location>
</feature>
<feature type="transmembrane region" description="Helical" evidence="1">
    <location>
        <begin position="464"/>
        <end position="492"/>
    </location>
</feature>
<feature type="transmembrane region" description="Helical" evidence="1">
    <location>
        <begin position="894"/>
        <end position="914"/>
    </location>
</feature>
<protein>
    <submittedName>
        <fullName evidence="2">Uncharacterized protein</fullName>
    </submittedName>
</protein>
<feature type="transmembrane region" description="Helical" evidence="1">
    <location>
        <begin position="869"/>
        <end position="888"/>
    </location>
</feature>
<comment type="caution">
    <text evidence="2">The sequence shown here is derived from an EMBL/GenBank/DDBJ whole genome shotgun (WGS) entry which is preliminary data.</text>
</comment>
<reference evidence="2 3" key="1">
    <citation type="submission" date="2016-01" db="EMBL/GenBank/DDBJ databases">
        <title>Highly variable Streptococcus oralis are common among viridans streptococci isolated from primates.</title>
        <authorList>
            <person name="Denapaite D."/>
            <person name="Rieger M."/>
            <person name="Koendgen S."/>
            <person name="Brueckner R."/>
            <person name="Ochigava I."/>
            <person name="Kappeler P."/>
            <person name="Maetz-Rensing K."/>
            <person name="Leendertz F."/>
            <person name="Hakenbeck R."/>
        </authorList>
    </citation>
    <scope>NUCLEOTIDE SEQUENCE [LARGE SCALE GENOMIC DNA]</scope>
    <source>
        <strain evidence="2 3">DD26</strain>
    </source>
</reference>
<accession>A0A139PTL1</accession>
<feature type="transmembrane region" description="Helical" evidence="1">
    <location>
        <begin position="733"/>
        <end position="755"/>
    </location>
</feature>
<feature type="transmembrane region" description="Helical" evidence="1">
    <location>
        <begin position="373"/>
        <end position="400"/>
    </location>
</feature>
<feature type="transmembrane region" description="Helical" evidence="1">
    <location>
        <begin position="338"/>
        <end position="361"/>
    </location>
</feature>
<gene>
    <name evidence="2" type="ORF">SMIDD26_00856</name>
</gene>
<feature type="transmembrane region" description="Helical" evidence="1">
    <location>
        <begin position="262"/>
        <end position="286"/>
    </location>
</feature>
<feature type="transmembrane region" description="Helical" evidence="1">
    <location>
        <begin position="298"/>
        <end position="318"/>
    </location>
</feature>
<evidence type="ECO:0000313" key="2">
    <source>
        <dbReference type="EMBL" id="KXT93481.1"/>
    </source>
</evidence>
<proteinExistence type="predicted"/>
<keyword evidence="1" id="KW-0812">Transmembrane</keyword>
<dbReference type="EMBL" id="LQOD01000170">
    <property type="protein sequence ID" value="KXT93481.1"/>
    <property type="molecule type" value="Genomic_DNA"/>
</dbReference>
<keyword evidence="1" id="KW-1133">Transmembrane helix</keyword>